<dbReference type="InterPro" id="IPR058469">
    <property type="entry name" value="DUF8156"/>
</dbReference>
<dbReference type="RefSeq" id="WP_227231127.1">
    <property type="nucleotide sequence ID" value="NZ_JAJCVJ010000003.1"/>
</dbReference>
<dbReference type="Pfam" id="PF26485">
    <property type="entry name" value="DUF8156"/>
    <property type="match status" value="1"/>
</dbReference>
<sequence>MGRTTPTYRDRLRATRDEWADFERALRRRDRDAYEALWEHAHGYADAGGFQNPPDAMEAVLLSMLLAQERERQELDERLDALETHLNDEHGAE</sequence>
<accession>A0ABD5RGC7</accession>
<gene>
    <name evidence="2" type="ORF">ACFPJ5_19255</name>
</gene>
<dbReference type="AlphaFoldDB" id="A0ABD5RGC7"/>
<reference evidence="2 3" key="1">
    <citation type="journal article" date="2019" name="Int. J. Syst. Evol. Microbiol.">
        <title>The Global Catalogue of Microorganisms (GCM) 10K type strain sequencing project: providing services to taxonomists for standard genome sequencing and annotation.</title>
        <authorList>
            <consortium name="The Broad Institute Genomics Platform"/>
            <consortium name="The Broad Institute Genome Sequencing Center for Infectious Disease"/>
            <person name="Wu L."/>
            <person name="Ma J."/>
        </authorList>
    </citation>
    <scope>NUCLEOTIDE SEQUENCE [LARGE SCALE GENOMIC DNA]</scope>
    <source>
        <strain evidence="2 3">CGMCC 1.12237</strain>
    </source>
</reference>
<name>A0ABD5RGC7_9EURY</name>
<comment type="caution">
    <text evidence="2">The sequence shown here is derived from an EMBL/GenBank/DDBJ whole genome shotgun (WGS) entry which is preliminary data.</text>
</comment>
<dbReference type="EMBL" id="JBHSKX010000004">
    <property type="protein sequence ID" value="MFC5369071.1"/>
    <property type="molecule type" value="Genomic_DNA"/>
</dbReference>
<feature type="domain" description="DUF8156" evidence="1">
    <location>
        <begin position="1"/>
        <end position="90"/>
    </location>
</feature>
<evidence type="ECO:0000313" key="3">
    <source>
        <dbReference type="Proteomes" id="UP001596201"/>
    </source>
</evidence>
<keyword evidence="3" id="KW-1185">Reference proteome</keyword>
<evidence type="ECO:0000313" key="2">
    <source>
        <dbReference type="EMBL" id="MFC5369071.1"/>
    </source>
</evidence>
<protein>
    <recommendedName>
        <fullName evidence="1">DUF8156 domain-containing protein</fullName>
    </recommendedName>
</protein>
<proteinExistence type="predicted"/>
<evidence type="ECO:0000259" key="1">
    <source>
        <dbReference type="Pfam" id="PF26485"/>
    </source>
</evidence>
<organism evidence="2 3">
    <name type="scientific">Salinirubrum litoreum</name>
    <dbReference type="NCBI Taxonomy" id="1126234"/>
    <lineage>
        <taxon>Archaea</taxon>
        <taxon>Methanobacteriati</taxon>
        <taxon>Methanobacteriota</taxon>
        <taxon>Stenosarchaea group</taxon>
        <taxon>Halobacteria</taxon>
        <taxon>Halobacteriales</taxon>
        <taxon>Haloferacaceae</taxon>
        <taxon>Salinirubrum</taxon>
    </lineage>
</organism>
<dbReference type="Proteomes" id="UP001596201">
    <property type="component" value="Unassembled WGS sequence"/>
</dbReference>